<dbReference type="Proteomes" id="UP000604046">
    <property type="component" value="Unassembled WGS sequence"/>
</dbReference>
<evidence type="ECO:0000313" key="2">
    <source>
        <dbReference type="EMBL" id="CAE7359202.1"/>
    </source>
</evidence>
<name>A0A812PDM2_9DINO</name>
<feature type="region of interest" description="Disordered" evidence="1">
    <location>
        <begin position="1"/>
        <end position="83"/>
    </location>
</feature>
<feature type="region of interest" description="Disordered" evidence="1">
    <location>
        <begin position="142"/>
        <end position="172"/>
    </location>
</feature>
<dbReference type="EMBL" id="CAJNDS010002170">
    <property type="protein sequence ID" value="CAE7359202.1"/>
    <property type="molecule type" value="Genomic_DNA"/>
</dbReference>
<evidence type="ECO:0000256" key="1">
    <source>
        <dbReference type="SAM" id="MobiDB-lite"/>
    </source>
</evidence>
<feature type="compositionally biased region" description="Low complexity" evidence="1">
    <location>
        <begin position="45"/>
        <end position="80"/>
    </location>
</feature>
<evidence type="ECO:0000313" key="3">
    <source>
        <dbReference type="Proteomes" id="UP000604046"/>
    </source>
</evidence>
<reference evidence="2" key="1">
    <citation type="submission" date="2021-02" db="EMBL/GenBank/DDBJ databases">
        <authorList>
            <person name="Dougan E. K."/>
            <person name="Rhodes N."/>
            <person name="Thang M."/>
            <person name="Chan C."/>
        </authorList>
    </citation>
    <scope>NUCLEOTIDE SEQUENCE</scope>
</reference>
<accession>A0A812PDM2</accession>
<protein>
    <submittedName>
        <fullName evidence="2">Uncharacterized protein</fullName>
    </submittedName>
</protein>
<sequence length="371" mass="41070">MTAAGGDPASSSESSSSSLDTSDSSSSRSLSSERSQHEERSDGEGTSQGRQSSERSSSGTPSVSTPTVSGGTSLTPGPGLRARPGVPDFHAAVLNVVDMLHTTLACQVETEAQSAKSTEDSATQELQRIPSLQSLLKLKDGDVDELMGRPRRPSQGEGAPAEAKRPSHFRDRHGRMRHNWNSVNFETLALGMRQQNDKKAETELEKHWGDIAGKLAFVLTRLEQVVPMSKSRLLNEALGTGTRRMSEATMQVMEGVLQSRVDLGGLLQALSRSDPMRLLKDSANVSIFARLEEFAAYEKAVERARKKSRRFNPVPEVREHQIDSPETWIRQDVSDVYWMCEHELFRRFLPEMVHLVLQRWSVQQGGEMERG</sequence>
<keyword evidence="3" id="KW-1185">Reference proteome</keyword>
<dbReference type="AlphaFoldDB" id="A0A812PDM2"/>
<organism evidence="2 3">
    <name type="scientific">Symbiodinium natans</name>
    <dbReference type="NCBI Taxonomy" id="878477"/>
    <lineage>
        <taxon>Eukaryota</taxon>
        <taxon>Sar</taxon>
        <taxon>Alveolata</taxon>
        <taxon>Dinophyceae</taxon>
        <taxon>Suessiales</taxon>
        <taxon>Symbiodiniaceae</taxon>
        <taxon>Symbiodinium</taxon>
    </lineage>
</organism>
<gene>
    <name evidence="2" type="ORF">SNAT2548_LOCUS19248</name>
</gene>
<feature type="compositionally biased region" description="Low complexity" evidence="1">
    <location>
        <begin position="10"/>
        <end position="33"/>
    </location>
</feature>
<proteinExistence type="predicted"/>
<comment type="caution">
    <text evidence="2">The sequence shown here is derived from an EMBL/GenBank/DDBJ whole genome shotgun (WGS) entry which is preliminary data.</text>
</comment>
<feature type="compositionally biased region" description="Basic and acidic residues" evidence="1">
    <location>
        <begin position="34"/>
        <end position="43"/>
    </location>
</feature>